<feature type="repeat" description="TPR" evidence="3">
    <location>
        <begin position="202"/>
        <end position="235"/>
    </location>
</feature>
<evidence type="ECO:0000256" key="2">
    <source>
        <dbReference type="ARBA" id="ARBA00022803"/>
    </source>
</evidence>
<evidence type="ECO:0000313" key="4">
    <source>
        <dbReference type="EMBL" id="MFC3813100.1"/>
    </source>
</evidence>
<evidence type="ECO:0008006" key="6">
    <source>
        <dbReference type="Google" id="ProtNLM"/>
    </source>
</evidence>
<reference evidence="5" key="1">
    <citation type="journal article" date="2019" name="Int. J. Syst. Evol. Microbiol.">
        <title>The Global Catalogue of Microorganisms (GCM) 10K type strain sequencing project: providing services to taxonomists for standard genome sequencing and annotation.</title>
        <authorList>
            <consortium name="The Broad Institute Genomics Platform"/>
            <consortium name="The Broad Institute Genome Sequencing Center for Infectious Disease"/>
            <person name="Wu L."/>
            <person name="Ma J."/>
        </authorList>
    </citation>
    <scope>NUCLEOTIDE SEQUENCE [LARGE SCALE GENOMIC DNA]</scope>
    <source>
        <strain evidence="5">CECT 7956</strain>
    </source>
</reference>
<dbReference type="PROSITE" id="PS50005">
    <property type="entry name" value="TPR"/>
    <property type="match status" value="1"/>
</dbReference>
<dbReference type="InterPro" id="IPR051012">
    <property type="entry name" value="CellSynth/LPSAsmb/PSIAsmb"/>
</dbReference>
<dbReference type="SMART" id="SM00028">
    <property type="entry name" value="TPR"/>
    <property type="match status" value="4"/>
</dbReference>
<gene>
    <name evidence="4" type="ORF">ACFOOI_20715</name>
</gene>
<sequence>MKNFALILGITGLISFTTKAQTIEEAIKHLDAERYTAATKAFNHLAETSPNATTLFYKGYSILKSPEGVTPQSLKLAEEAFQAGDATEKRGDALCQVGLGMVKLANKDFAGAKAIFDEVKKSTKSKNTDVLFRIGEAYTMFPNATDPAEAIMNIDLALEKSKVKDNPEYYMAKSDAYLIKNEGGDAMNALQNAERIGGSKLGKIYEKMARVWLQGRNYKEASEVIDKGIAADPTHAPIYKYQSSFLQTMGKYGESAKAARKYLDNSDGDCKAKLRYAKLAFVAKDFDSVKKMVEEIKACSSDPYVYRMQGIINFEEKKPEEAITELRKFIEKVPADENPALDYGYIGRSYMIMPGEGDAKKMTDSLGILNIEKAVQLGDTTFNYYQDLFSTFVARRDYANAAKYSEKATLAKKDANAADYATVGTYYSAAQNWNKADEYIDKALAEYKGLWPDGYALSARVKTYKNSGDSTFSANYSVAPIYEKYLSLLDDAAKAEKKNNRNVSEAYTYLAGKEFLINKDVNKAIALIEELLKFDPENEKAKAQLLAIKTSAGLIKETP</sequence>
<dbReference type="Proteomes" id="UP001595616">
    <property type="component" value="Unassembled WGS sequence"/>
</dbReference>
<dbReference type="PANTHER" id="PTHR45586:SF1">
    <property type="entry name" value="LIPOPOLYSACCHARIDE ASSEMBLY PROTEIN B"/>
    <property type="match status" value="1"/>
</dbReference>
<keyword evidence="1" id="KW-0677">Repeat</keyword>
<protein>
    <recommendedName>
        <fullName evidence="6">Tetratricopeptide repeat protein</fullName>
    </recommendedName>
</protein>
<dbReference type="SUPFAM" id="SSF48452">
    <property type="entry name" value="TPR-like"/>
    <property type="match status" value="3"/>
</dbReference>
<proteinExistence type="predicted"/>
<dbReference type="PANTHER" id="PTHR45586">
    <property type="entry name" value="TPR REPEAT-CONTAINING PROTEIN PA4667"/>
    <property type="match status" value="1"/>
</dbReference>
<comment type="caution">
    <text evidence="4">The sequence shown here is derived from an EMBL/GenBank/DDBJ whole genome shotgun (WGS) entry which is preliminary data.</text>
</comment>
<evidence type="ECO:0000313" key="5">
    <source>
        <dbReference type="Proteomes" id="UP001595616"/>
    </source>
</evidence>
<dbReference type="EMBL" id="JBHRYQ010000001">
    <property type="protein sequence ID" value="MFC3813100.1"/>
    <property type="molecule type" value="Genomic_DNA"/>
</dbReference>
<dbReference type="InterPro" id="IPR011990">
    <property type="entry name" value="TPR-like_helical_dom_sf"/>
</dbReference>
<dbReference type="Gene3D" id="1.25.40.10">
    <property type="entry name" value="Tetratricopeptide repeat domain"/>
    <property type="match status" value="2"/>
</dbReference>
<organism evidence="4 5">
    <name type="scientific">Lacihabitans lacunae</name>
    <dbReference type="NCBI Taxonomy" id="1028214"/>
    <lineage>
        <taxon>Bacteria</taxon>
        <taxon>Pseudomonadati</taxon>
        <taxon>Bacteroidota</taxon>
        <taxon>Cytophagia</taxon>
        <taxon>Cytophagales</taxon>
        <taxon>Leadbetterellaceae</taxon>
        <taxon>Lacihabitans</taxon>
    </lineage>
</organism>
<keyword evidence="2 3" id="KW-0802">TPR repeat</keyword>
<dbReference type="RefSeq" id="WP_379840005.1">
    <property type="nucleotide sequence ID" value="NZ_JBHRYQ010000001.1"/>
</dbReference>
<evidence type="ECO:0000256" key="1">
    <source>
        <dbReference type="ARBA" id="ARBA00022737"/>
    </source>
</evidence>
<evidence type="ECO:0000256" key="3">
    <source>
        <dbReference type="PROSITE-ProRule" id="PRU00339"/>
    </source>
</evidence>
<name>A0ABV7Z3P0_9BACT</name>
<accession>A0ABV7Z3P0</accession>
<keyword evidence="5" id="KW-1185">Reference proteome</keyword>
<dbReference type="InterPro" id="IPR019734">
    <property type="entry name" value="TPR_rpt"/>
</dbReference>